<accession>A0AAN7SHP5</accession>
<dbReference type="PANTHER" id="PTHR11596">
    <property type="entry name" value="ALKALINE PHOSPHATASE"/>
    <property type="match status" value="1"/>
</dbReference>
<dbReference type="EC" id="3.1.3.1" evidence="3"/>
<feature type="binding site" evidence="14">
    <location>
        <position position="168"/>
    </location>
    <ligand>
        <name>Mg(2+)</name>
        <dbReference type="ChEBI" id="CHEBI:18420"/>
    </ligand>
</feature>
<feature type="binding site" evidence="14">
    <location>
        <position position="328"/>
    </location>
    <ligand>
        <name>Mg(2+)</name>
        <dbReference type="ChEBI" id="CHEBI:18420"/>
    </ligand>
</feature>
<dbReference type="GO" id="GO:0005886">
    <property type="term" value="C:plasma membrane"/>
    <property type="evidence" value="ECO:0007669"/>
    <property type="project" value="UniProtKB-SubCell"/>
</dbReference>
<evidence type="ECO:0000256" key="11">
    <source>
        <dbReference type="ARBA" id="ARBA00023180"/>
    </source>
</evidence>
<dbReference type="GO" id="GO:0004035">
    <property type="term" value="F:alkaline phosphatase activity"/>
    <property type="evidence" value="ECO:0007669"/>
    <property type="project" value="UniProtKB-EC"/>
</dbReference>
<comment type="caution">
    <text evidence="17">The sequence shown here is derived from an EMBL/GenBank/DDBJ whole genome shotgun (WGS) entry which is preliminary data.</text>
</comment>
<feature type="binding site" evidence="14">
    <location>
        <position position="375"/>
    </location>
    <ligand>
        <name>Zn(2+)</name>
        <dbReference type="ChEBI" id="CHEBI:29105"/>
        <label>2</label>
    </ligand>
</feature>
<feature type="binding site" evidence="14">
    <location>
        <position position="166"/>
    </location>
    <ligand>
        <name>Mg(2+)</name>
        <dbReference type="ChEBI" id="CHEBI:18420"/>
    </ligand>
</feature>
<keyword evidence="18" id="KW-1185">Reference proteome</keyword>
<evidence type="ECO:0000256" key="12">
    <source>
        <dbReference type="ARBA" id="ARBA00023288"/>
    </source>
</evidence>
<evidence type="ECO:0000256" key="6">
    <source>
        <dbReference type="ARBA" id="ARBA00022723"/>
    </source>
</evidence>
<keyword evidence="6 14" id="KW-0479">Metal-binding</keyword>
<keyword evidence="11" id="KW-0325">Glycoprotein</keyword>
<evidence type="ECO:0000313" key="18">
    <source>
        <dbReference type="Proteomes" id="UP001353858"/>
    </source>
</evidence>
<keyword evidence="8 14" id="KW-0862">Zinc</keyword>
<evidence type="ECO:0000256" key="10">
    <source>
        <dbReference type="ARBA" id="ARBA00023136"/>
    </source>
</evidence>
<feature type="active site" description="Phosphoserine intermediate" evidence="13">
    <location>
        <position position="105"/>
    </location>
</feature>
<evidence type="ECO:0000256" key="9">
    <source>
        <dbReference type="ARBA" id="ARBA00022842"/>
    </source>
</evidence>
<dbReference type="GO" id="GO:0046872">
    <property type="term" value="F:metal ion binding"/>
    <property type="evidence" value="ECO:0007669"/>
    <property type="project" value="UniProtKB-KW"/>
</dbReference>
<dbReference type="FunFam" id="3.40.720.10:FF:000008">
    <property type="entry name" value="Alkaline phosphatase"/>
    <property type="match status" value="1"/>
</dbReference>
<dbReference type="Pfam" id="PF00245">
    <property type="entry name" value="Alk_phosphatase"/>
    <property type="match status" value="1"/>
</dbReference>
<reference evidence="18" key="1">
    <citation type="submission" date="2023-01" db="EMBL/GenBank/DDBJ databases">
        <title>Key to firefly adult light organ development and bioluminescence: homeobox transcription factors regulate luciferase expression and transportation to peroxisome.</title>
        <authorList>
            <person name="Fu X."/>
        </authorList>
    </citation>
    <scope>NUCLEOTIDE SEQUENCE [LARGE SCALE GENOMIC DNA]</scope>
</reference>
<dbReference type="CDD" id="cd16012">
    <property type="entry name" value="ALP"/>
    <property type="match status" value="1"/>
</dbReference>
<proteinExistence type="inferred from homology"/>
<evidence type="ECO:0000256" key="2">
    <source>
        <dbReference type="ARBA" id="ARBA00005984"/>
    </source>
</evidence>
<evidence type="ECO:0000313" key="17">
    <source>
        <dbReference type="EMBL" id="KAK4881642.1"/>
    </source>
</evidence>
<evidence type="ECO:0000256" key="13">
    <source>
        <dbReference type="PIRSR" id="PIRSR601952-1"/>
    </source>
</evidence>
<dbReference type="SMART" id="SM00098">
    <property type="entry name" value="alkPPc"/>
    <property type="match status" value="1"/>
</dbReference>
<evidence type="ECO:0000256" key="15">
    <source>
        <dbReference type="RuleBase" id="RU003946"/>
    </source>
</evidence>
<dbReference type="EMBL" id="JARPUR010000002">
    <property type="protein sequence ID" value="KAK4881642.1"/>
    <property type="molecule type" value="Genomic_DNA"/>
</dbReference>
<evidence type="ECO:0000256" key="1">
    <source>
        <dbReference type="ARBA" id="ARBA00004609"/>
    </source>
</evidence>
<comment type="cofactor">
    <cofactor evidence="14">
        <name>Zn(2+)</name>
        <dbReference type="ChEBI" id="CHEBI:29105"/>
    </cofactor>
    <text evidence="14">Binds 2 Zn(2+) ions.</text>
</comment>
<comment type="subcellular location">
    <subcellularLocation>
        <location evidence="1">Cell membrane</location>
        <topology evidence="1">Lipid-anchor</topology>
        <topology evidence="1">GPI-anchor</topology>
    </subcellularLocation>
</comment>
<evidence type="ECO:0000256" key="8">
    <source>
        <dbReference type="ARBA" id="ARBA00022833"/>
    </source>
</evidence>
<feature type="compositionally biased region" description="Acidic residues" evidence="16">
    <location>
        <begin position="544"/>
        <end position="553"/>
    </location>
</feature>
<evidence type="ECO:0000256" key="5">
    <source>
        <dbReference type="ARBA" id="ARBA00022622"/>
    </source>
</evidence>
<keyword evidence="12" id="KW-0449">Lipoprotein</keyword>
<dbReference type="Proteomes" id="UP001353858">
    <property type="component" value="Unassembled WGS sequence"/>
</dbReference>
<keyword evidence="10" id="KW-0472">Membrane</keyword>
<keyword evidence="9 14" id="KW-0460">Magnesium</keyword>
<protein>
    <recommendedName>
        <fullName evidence="3">alkaline phosphatase</fullName>
        <ecNumber evidence="3">3.1.3.1</ecNumber>
    </recommendedName>
</protein>
<evidence type="ECO:0000256" key="7">
    <source>
        <dbReference type="ARBA" id="ARBA00022801"/>
    </source>
</evidence>
<keyword evidence="5" id="KW-0336">GPI-anchor</keyword>
<feature type="binding site" evidence="14">
    <location>
        <position position="374"/>
    </location>
    <ligand>
        <name>Zn(2+)</name>
        <dbReference type="ChEBI" id="CHEBI:29105"/>
        <label>2</label>
    </ligand>
</feature>
<comment type="cofactor">
    <cofactor evidence="14">
        <name>Mg(2+)</name>
        <dbReference type="ChEBI" id="CHEBI:18420"/>
    </cofactor>
    <text evidence="14">Binds 1 Mg(2+) ion.</text>
</comment>
<dbReference type="AlphaFoldDB" id="A0AAN7SHP5"/>
<dbReference type="GO" id="GO:0098552">
    <property type="term" value="C:side of membrane"/>
    <property type="evidence" value="ECO:0007669"/>
    <property type="project" value="UniProtKB-KW"/>
</dbReference>
<dbReference type="InterPro" id="IPR017850">
    <property type="entry name" value="Alkaline_phosphatase_core_sf"/>
</dbReference>
<feature type="binding site" evidence="14">
    <location>
        <position position="333"/>
    </location>
    <ligand>
        <name>Zn(2+)</name>
        <dbReference type="ChEBI" id="CHEBI:29105"/>
        <label>2</label>
    </ligand>
</feature>
<keyword evidence="4" id="KW-1003">Cell membrane</keyword>
<gene>
    <name evidence="17" type="ORF">RN001_004961</name>
</gene>
<name>A0AAN7SHP5_9COLE</name>
<feature type="binding site" evidence="14">
    <location>
        <position position="55"/>
    </location>
    <ligand>
        <name>Zn(2+)</name>
        <dbReference type="ChEBI" id="CHEBI:29105"/>
        <label>2</label>
    </ligand>
</feature>
<feature type="binding site" evidence="14">
    <location>
        <position position="55"/>
    </location>
    <ligand>
        <name>Mg(2+)</name>
        <dbReference type="ChEBI" id="CHEBI:18420"/>
    </ligand>
</feature>
<organism evidence="17 18">
    <name type="scientific">Aquatica leii</name>
    <dbReference type="NCBI Taxonomy" id="1421715"/>
    <lineage>
        <taxon>Eukaryota</taxon>
        <taxon>Metazoa</taxon>
        <taxon>Ecdysozoa</taxon>
        <taxon>Arthropoda</taxon>
        <taxon>Hexapoda</taxon>
        <taxon>Insecta</taxon>
        <taxon>Pterygota</taxon>
        <taxon>Neoptera</taxon>
        <taxon>Endopterygota</taxon>
        <taxon>Coleoptera</taxon>
        <taxon>Polyphaga</taxon>
        <taxon>Elateriformia</taxon>
        <taxon>Elateroidea</taxon>
        <taxon>Lampyridae</taxon>
        <taxon>Luciolinae</taxon>
        <taxon>Aquatica</taxon>
    </lineage>
</organism>
<dbReference type="InterPro" id="IPR001952">
    <property type="entry name" value="Alkaline_phosphatase"/>
</dbReference>
<sequence length="677" mass="74850">MIGFVVSAPSQLQQQESSQDLDYWYEQARIALRKRLQYANDRRPHAKNVILFVGDGMGVATVTAARILRGQRQGKQGEEHELAWDSFPAVALAKTYNMDAQVGESSACATALMCGVKTNFETVGLDSRGRFENCFSSFSSRVPSLIDWAQESGKSTGIVTNTRITHATPAALYGHSPSRYWEDDSKVPPAARKSCKDLARQLIENDPGRNINVILGGGRRHWMPKVARDPEQTKEEGRRLDGRNLIDDWVRDKKKRGLKAEYAWNKGQLERINSNHIDYLLGLFSYSHMDFEVDRDPTPTGDPSLADMTRSALSILLKNPKGFFLFVEGGRIDHAHHYNNAYRALDETLAMETALLAALSMVNPTETLIVVTSDHSHVLTMGGQATPRGHPILGPDSKVSDIDGQPYSTILYGNGPGYSTPRTVPINTTTQNEDRNQVHGAAVPRQWATHGGEDVPVYALGPLATILFTGTFDQSYIPHAIAYSACLGEHAQRCQGVDNYTACIVPEVSSVSAAGAPVVIASSVMADDGARDEIKAEELIGGESNDDEEEQLEYADNNSDTKQSKDKFESQDDIPLADLIQTKVLKTSDEEITDPGWQHYKPADLKRPKAHPLVVNLSNSEIVTMDEMPVRKFYGKRYNNLQSALDDVASSKRQCDTDIVIIPPYADPQTDEEEEVR</sequence>
<comment type="similarity">
    <text evidence="2 15">Belongs to the alkaline phosphatase family.</text>
</comment>
<dbReference type="Gene3D" id="3.40.720.10">
    <property type="entry name" value="Alkaline Phosphatase, subunit A"/>
    <property type="match status" value="1"/>
</dbReference>
<evidence type="ECO:0000256" key="16">
    <source>
        <dbReference type="SAM" id="MobiDB-lite"/>
    </source>
</evidence>
<feature type="binding site" evidence="14">
    <location>
        <position position="450"/>
    </location>
    <ligand>
        <name>Zn(2+)</name>
        <dbReference type="ChEBI" id="CHEBI:29105"/>
        <label>2</label>
    </ligand>
</feature>
<feature type="region of interest" description="Disordered" evidence="16">
    <location>
        <begin position="539"/>
        <end position="572"/>
    </location>
</feature>
<keyword evidence="7" id="KW-0378">Hydrolase</keyword>
<evidence type="ECO:0000256" key="3">
    <source>
        <dbReference type="ARBA" id="ARBA00012647"/>
    </source>
</evidence>
<dbReference type="PRINTS" id="PR00113">
    <property type="entry name" value="ALKPHPHTASE"/>
</dbReference>
<evidence type="ECO:0000256" key="4">
    <source>
        <dbReference type="ARBA" id="ARBA00022475"/>
    </source>
</evidence>
<dbReference type="PANTHER" id="PTHR11596:SF91">
    <property type="entry name" value="ALKALINE PHOSPHATASE-RELATED"/>
    <property type="match status" value="1"/>
</dbReference>
<dbReference type="SUPFAM" id="SSF53649">
    <property type="entry name" value="Alkaline phosphatase-like"/>
    <property type="match status" value="1"/>
</dbReference>
<evidence type="ECO:0000256" key="14">
    <source>
        <dbReference type="PIRSR" id="PIRSR601952-2"/>
    </source>
</evidence>
<feature type="binding site" evidence="14">
    <location>
        <position position="337"/>
    </location>
    <ligand>
        <name>Zn(2+)</name>
        <dbReference type="ChEBI" id="CHEBI:29105"/>
        <label>2</label>
    </ligand>
</feature>